<protein>
    <submittedName>
        <fullName evidence="2">Uncharacterized protein</fullName>
    </submittedName>
</protein>
<reference evidence="2" key="1">
    <citation type="journal article" date="2014" name="Int. J. Syst. Evol. Microbiol.">
        <title>Complete genome sequence of Corynebacterium casei LMG S-19264T (=DSM 44701T), isolated from a smear-ripened cheese.</title>
        <authorList>
            <consortium name="US DOE Joint Genome Institute (JGI-PGF)"/>
            <person name="Walter F."/>
            <person name="Albersmeier A."/>
            <person name="Kalinowski J."/>
            <person name="Ruckert C."/>
        </authorList>
    </citation>
    <scope>NUCLEOTIDE SEQUENCE</scope>
    <source>
        <strain evidence="2">CGMCC 4.7110</strain>
    </source>
</reference>
<keyword evidence="1" id="KW-1133">Transmembrane helix</keyword>
<evidence type="ECO:0000256" key="1">
    <source>
        <dbReference type="SAM" id="Phobius"/>
    </source>
</evidence>
<feature type="transmembrane region" description="Helical" evidence="1">
    <location>
        <begin position="31"/>
        <end position="52"/>
    </location>
</feature>
<proteinExistence type="predicted"/>
<dbReference type="AlphaFoldDB" id="A0A917X989"/>
<keyword evidence="1" id="KW-0472">Membrane</keyword>
<feature type="transmembrane region" description="Helical" evidence="1">
    <location>
        <begin position="6"/>
        <end position="24"/>
    </location>
</feature>
<keyword evidence="3" id="KW-1185">Reference proteome</keyword>
<keyword evidence="1" id="KW-0812">Transmembrane</keyword>
<evidence type="ECO:0000313" key="3">
    <source>
        <dbReference type="Proteomes" id="UP000653411"/>
    </source>
</evidence>
<dbReference type="EMBL" id="BMML01000002">
    <property type="protein sequence ID" value="GGM91882.1"/>
    <property type="molecule type" value="Genomic_DNA"/>
</dbReference>
<comment type="caution">
    <text evidence="2">The sequence shown here is derived from an EMBL/GenBank/DDBJ whole genome shotgun (WGS) entry which is preliminary data.</text>
</comment>
<gene>
    <name evidence="2" type="ORF">GCM10011578_009790</name>
</gene>
<name>A0A917X989_9ACTN</name>
<reference evidence="2" key="2">
    <citation type="submission" date="2020-09" db="EMBL/GenBank/DDBJ databases">
        <authorList>
            <person name="Sun Q."/>
            <person name="Zhou Y."/>
        </authorList>
    </citation>
    <scope>NUCLEOTIDE SEQUENCE</scope>
    <source>
        <strain evidence="2">CGMCC 4.7110</strain>
    </source>
</reference>
<sequence>MGVVPDYVFILPAVILVGWIASWWATRRIRWVGLSGAAVVSVLCLVIGWNAMGPRTDPRTLGCSPAFECTDLSSVYVIAAGLLGILCCLALVVLTLVGEFIVHLSRDASA</sequence>
<organism evidence="2 3">
    <name type="scientific">Streptomyces fuscichromogenes</name>
    <dbReference type="NCBI Taxonomy" id="1324013"/>
    <lineage>
        <taxon>Bacteria</taxon>
        <taxon>Bacillati</taxon>
        <taxon>Actinomycetota</taxon>
        <taxon>Actinomycetes</taxon>
        <taxon>Kitasatosporales</taxon>
        <taxon>Streptomycetaceae</taxon>
        <taxon>Streptomyces</taxon>
    </lineage>
</organism>
<accession>A0A917X989</accession>
<dbReference type="RefSeq" id="WP_189261308.1">
    <property type="nucleotide sequence ID" value="NZ_BMML01000002.1"/>
</dbReference>
<evidence type="ECO:0000313" key="2">
    <source>
        <dbReference type="EMBL" id="GGM91882.1"/>
    </source>
</evidence>
<dbReference type="Proteomes" id="UP000653411">
    <property type="component" value="Unassembled WGS sequence"/>
</dbReference>
<feature type="transmembrane region" description="Helical" evidence="1">
    <location>
        <begin position="72"/>
        <end position="97"/>
    </location>
</feature>